<dbReference type="EMBL" id="JASPKY010000853">
    <property type="protein sequence ID" value="KAK9681039.1"/>
    <property type="molecule type" value="Genomic_DNA"/>
</dbReference>
<dbReference type="AlphaFoldDB" id="A0AAW1HWT6"/>
<dbReference type="GO" id="GO:0031573">
    <property type="term" value="P:mitotic intra-S DNA damage checkpoint signaling"/>
    <property type="evidence" value="ECO:0007669"/>
    <property type="project" value="TreeGrafter"/>
</dbReference>
<evidence type="ECO:0000256" key="12">
    <source>
        <dbReference type="SAM" id="MobiDB-lite"/>
    </source>
</evidence>
<evidence type="ECO:0000256" key="9">
    <source>
        <dbReference type="ARBA" id="ARBA00059283"/>
    </source>
</evidence>
<keyword evidence="7" id="KW-0269">Exonuclease</keyword>
<dbReference type="Proteomes" id="UP001458880">
    <property type="component" value="Unassembled WGS sequence"/>
</dbReference>
<keyword evidence="14" id="KW-1185">Reference proteome</keyword>
<organism evidence="13 14">
    <name type="scientific">Popillia japonica</name>
    <name type="common">Japanese beetle</name>
    <dbReference type="NCBI Taxonomy" id="7064"/>
    <lineage>
        <taxon>Eukaryota</taxon>
        <taxon>Metazoa</taxon>
        <taxon>Ecdysozoa</taxon>
        <taxon>Arthropoda</taxon>
        <taxon>Hexapoda</taxon>
        <taxon>Insecta</taxon>
        <taxon>Pterygota</taxon>
        <taxon>Neoptera</taxon>
        <taxon>Endopterygota</taxon>
        <taxon>Coleoptera</taxon>
        <taxon>Polyphaga</taxon>
        <taxon>Scarabaeiformia</taxon>
        <taxon>Scarabaeidae</taxon>
        <taxon>Rutelinae</taxon>
        <taxon>Popillia</taxon>
    </lineage>
</organism>
<proteinExistence type="inferred from homology"/>
<dbReference type="PANTHER" id="PTHR15237">
    <property type="entry name" value="DNA REPAIR PROTEIN RAD9"/>
    <property type="match status" value="1"/>
</dbReference>
<evidence type="ECO:0000256" key="1">
    <source>
        <dbReference type="ARBA" id="ARBA00004123"/>
    </source>
</evidence>
<comment type="caution">
    <text evidence="13">The sequence shown here is derived from an EMBL/GenBank/DDBJ whole genome shotgun (WGS) entry which is preliminary data.</text>
</comment>
<reference evidence="13 14" key="1">
    <citation type="journal article" date="2024" name="BMC Genomics">
        <title>De novo assembly and annotation of Popillia japonica's genome with initial clues to its potential as an invasive pest.</title>
        <authorList>
            <person name="Cucini C."/>
            <person name="Boschi S."/>
            <person name="Funari R."/>
            <person name="Cardaioli E."/>
            <person name="Iannotti N."/>
            <person name="Marturano G."/>
            <person name="Paoli F."/>
            <person name="Bruttini M."/>
            <person name="Carapelli A."/>
            <person name="Frati F."/>
            <person name="Nardi F."/>
        </authorList>
    </citation>
    <scope>NUCLEOTIDE SEQUENCE [LARGE SCALE GENOMIC DNA]</scope>
    <source>
        <strain evidence="13">DMR45628</strain>
    </source>
</reference>
<keyword evidence="8" id="KW-0539">Nucleus</keyword>
<comment type="similarity">
    <text evidence="2">Belongs to the rad9 family.</text>
</comment>
<evidence type="ECO:0000256" key="6">
    <source>
        <dbReference type="ARBA" id="ARBA00022801"/>
    </source>
</evidence>
<dbReference type="Gene3D" id="3.70.10.10">
    <property type="match status" value="1"/>
</dbReference>
<evidence type="ECO:0000256" key="8">
    <source>
        <dbReference type="ARBA" id="ARBA00023242"/>
    </source>
</evidence>
<dbReference type="Pfam" id="PF04139">
    <property type="entry name" value="Rad9"/>
    <property type="match status" value="1"/>
</dbReference>
<evidence type="ECO:0000256" key="10">
    <source>
        <dbReference type="ARBA" id="ARBA00069752"/>
    </source>
</evidence>
<dbReference type="PANTHER" id="PTHR15237:SF0">
    <property type="entry name" value="CELL CYCLE CHECKPOINT CONTROL PROTEIN"/>
    <property type="match status" value="1"/>
</dbReference>
<gene>
    <name evidence="13" type="ORF">QE152_g38623</name>
</gene>
<evidence type="ECO:0000313" key="14">
    <source>
        <dbReference type="Proteomes" id="UP001458880"/>
    </source>
</evidence>
<protein>
    <recommendedName>
        <fullName evidence="10">Cell cycle checkpoint control protein RAD9A</fullName>
    </recommendedName>
    <alternativeName>
        <fullName evidence="11">DNA repair exonuclease rad9 homolog A</fullName>
    </alternativeName>
</protein>
<dbReference type="GO" id="GO:0004527">
    <property type="term" value="F:exonuclease activity"/>
    <property type="evidence" value="ECO:0007669"/>
    <property type="project" value="UniProtKB-KW"/>
</dbReference>
<evidence type="ECO:0000256" key="7">
    <source>
        <dbReference type="ARBA" id="ARBA00022839"/>
    </source>
</evidence>
<evidence type="ECO:0000256" key="3">
    <source>
        <dbReference type="ARBA" id="ARBA00022553"/>
    </source>
</evidence>
<dbReference type="GO" id="GO:0000076">
    <property type="term" value="P:DNA replication checkpoint signaling"/>
    <property type="evidence" value="ECO:0007669"/>
    <property type="project" value="TreeGrafter"/>
</dbReference>
<accession>A0AAW1HWT6</accession>
<feature type="region of interest" description="Disordered" evidence="12">
    <location>
        <begin position="328"/>
        <end position="351"/>
    </location>
</feature>
<name>A0AAW1HWT6_POPJA</name>
<evidence type="ECO:0000256" key="11">
    <source>
        <dbReference type="ARBA" id="ARBA00079896"/>
    </source>
</evidence>
<sequence>MNCIIPTGNIKIINKALHTLAKIGDELYIDAKQDYLQFATINQTKTSYVTFNFQPVFFSSYEINTDRPVDAPDALTCKLHIKAMLNIFKLKGPKEKNIDWCKIELENDPTRILLKLKYKQDIVVNHSIRLIDMEYISVEYDKDKMPNKVNTAGSFYGQVLTNFQLSDEDMSLEITKSKVTVRNYDVVSNKVGNRIRSQVVLKCHEFTLYQINQESNITLSFKPFRAAVAFAEAFTLPILMYLDSGGKPVIMTIKNSIFEANFILSTISRDGSTQSCATSSMFSNADKSKNTELTKEDHTLIENINWDSDFDMDENDIMMKNLSEIRRKNKKARRKSPVGGPVLTDIIPESPESPRTKKLKIVFRRCYEATFHESNLNYGAELAPNSDSE</sequence>
<comment type="subcellular location">
    <subcellularLocation>
        <location evidence="1">Nucleus</location>
    </subcellularLocation>
</comment>
<dbReference type="InterPro" id="IPR007268">
    <property type="entry name" value="Rad9/Ddc1"/>
</dbReference>
<dbReference type="GO" id="GO:0030896">
    <property type="term" value="C:checkpoint clamp complex"/>
    <property type="evidence" value="ECO:0007669"/>
    <property type="project" value="InterPro"/>
</dbReference>
<dbReference type="GO" id="GO:0006281">
    <property type="term" value="P:DNA repair"/>
    <property type="evidence" value="ECO:0007669"/>
    <property type="project" value="TreeGrafter"/>
</dbReference>
<evidence type="ECO:0000256" key="2">
    <source>
        <dbReference type="ARBA" id="ARBA00008494"/>
    </source>
</evidence>
<dbReference type="SUPFAM" id="SSF55979">
    <property type="entry name" value="DNA clamp"/>
    <property type="match status" value="1"/>
</dbReference>
<keyword evidence="4" id="KW-0540">Nuclease</keyword>
<dbReference type="GO" id="GO:0071479">
    <property type="term" value="P:cellular response to ionizing radiation"/>
    <property type="evidence" value="ECO:0007669"/>
    <property type="project" value="TreeGrafter"/>
</dbReference>
<dbReference type="FunFam" id="3.70.10.10:FF:000005">
    <property type="entry name" value="Cell cycle checkpoint control protein"/>
    <property type="match status" value="1"/>
</dbReference>
<comment type="function">
    <text evidence="9">Component of the 9-1-1 cell-cycle checkpoint response complex that plays a major role in DNA repair. The 9-1-1 complex is recruited to DNA lesion upon damage by the RAD17-replication factor C (RFC) clamp loader complex. Acts then as a sliding clamp platform on DNA for several proteins involved in long-patch base excision repair (LP-BER). The 9-1-1 complex stimulates DNA polymerase beta (POLB) activity by increasing its affinity for the 3'-OH end of the primer-template and stabilizes POLB to those sites where LP-BER proceeds; endonuclease FEN1 cleavage activity on substrates with double, nick, or gap flaps of distinct sequences and lengths; and DNA ligase I (LIG1) on long-patch base excision repair substrates. The 9-1-1 complex is necessary for the recruitment of RHNO1 to sites of double-stranded breaks (DSB) occurring during the S phase. RAD9A possesses 3'-&gt;5' double stranded DNA exonuclease activity.</text>
</comment>
<evidence type="ECO:0000313" key="13">
    <source>
        <dbReference type="EMBL" id="KAK9681039.1"/>
    </source>
</evidence>
<keyword evidence="5" id="KW-0227">DNA damage</keyword>
<keyword evidence="6" id="KW-0378">Hydrolase</keyword>
<evidence type="ECO:0000256" key="5">
    <source>
        <dbReference type="ARBA" id="ARBA00022763"/>
    </source>
</evidence>
<keyword evidence="3" id="KW-0597">Phosphoprotein</keyword>
<dbReference type="InterPro" id="IPR046938">
    <property type="entry name" value="DNA_clamp_sf"/>
</dbReference>
<evidence type="ECO:0000256" key="4">
    <source>
        <dbReference type="ARBA" id="ARBA00022722"/>
    </source>
</evidence>